<reference evidence="1 2" key="1">
    <citation type="submission" date="2020-06" db="EMBL/GenBank/DDBJ databases">
        <title>Transcriptomic and genomic resources for Thalictrum thalictroides and T. hernandezii: Facilitating candidate gene discovery in an emerging model plant lineage.</title>
        <authorList>
            <person name="Arias T."/>
            <person name="Riano-Pachon D.M."/>
            <person name="Di Stilio V.S."/>
        </authorList>
    </citation>
    <scope>NUCLEOTIDE SEQUENCE [LARGE SCALE GENOMIC DNA]</scope>
    <source>
        <strain evidence="2">cv. WT478/WT964</strain>
        <tissue evidence="1">Leaves</tissue>
    </source>
</reference>
<dbReference type="Proteomes" id="UP000554482">
    <property type="component" value="Unassembled WGS sequence"/>
</dbReference>
<name>A0A7J6W070_THATH</name>
<accession>A0A7J6W070</accession>
<evidence type="ECO:0000313" key="1">
    <source>
        <dbReference type="EMBL" id="KAF5190483.1"/>
    </source>
</evidence>
<comment type="caution">
    <text evidence="1">The sequence shown here is derived from an EMBL/GenBank/DDBJ whole genome shotgun (WGS) entry which is preliminary data.</text>
</comment>
<sequence>MRYSIDDSVNEKDKLILMLVLHFHPKSTEKMGTGIQDIKVCVYEPNSPNCRCCVQCALYPMRDHINL</sequence>
<dbReference type="OrthoDB" id="409625at2759"/>
<dbReference type="AlphaFoldDB" id="A0A7J6W070"/>
<evidence type="ECO:0000313" key="2">
    <source>
        <dbReference type="Proteomes" id="UP000554482"/>
    </source>
</evidence>
<organism evidence="1 2">
    <name type="scientific">Thalictrum thalictroides</name>
    <name type="common">Rue-anemone</name>
    <name type="synonym">Anemone thalictroides</name>
    <dbReference type="NCBI Taxonomy" id="46969"/>
    <lineage>
        <taxon>Eukaryota</taxon>
        <taxon>Viridiplantae</taxon>
        <taxon>Streptophyta</taxon>
        <taxon>Embryophyta</taxon>
        <taxon>Tracheophyta</taxon>
        <taxon>Spermatophyta</taxon>
        <taxon>Magnoliopsida</taxon>
        <taxon>Ranunculales</taxon>
        <taxon>Ranunculaceae</taxon>
        <taxon>Thalictroideae</taxon>
        <taxon>Thalictrum</taxon>
    </lineage>
</organism>
<keyword evidence="1" id="KW-0240">DNA-directed RNA polymerase</keyword>
<gene>
    <name evidence="1" type="ORF">FRX31_019930</name>
</gene>
<protein>
    <submittedName>
        <fullName evidence="1">Dna-directed rna polymerase subunit</fullName>
    </submittedName>
</protein>
<dbReference type="Gene3D" id="3.10.450.40">
    <property type="match status" value="1"/>
</dbReference>
<keyword evidence="1" id="KW-0804">Transcription</keyword>
<dbReference type="GO" id="GO:0000428">
    <property type="term" value="C:DNA-directed RNA polymerase complex"/>
    <property type="evidence" value="ECO:0007669"/>
    <property type="project" value="UniProtKB-KW"/>
</dbReference>
<dbReference type="EMBL" id="JABWDY010024136">
    <property type="protein sequence ID" value="KAF5190483.1"/>
    <property type="molecule type" value="Genomic_DNA"/>
</dbReference>
<keyword evidence="2" id="KW-1185">Reference proteome</keyword>
<dbReference type="Pfam" id="PF11523">
    <property type="entry name" value="DUF3223"/>
    <property type="match status" value="1"/>
</dbReference>
<proteinExistence type="predicted"/>